<dbReference type="InterPro" id="IPR008784">
    <property type="entry name" value="Podovirus_Gp16"/>
</dbReference>
<dbReference type="InterPro" id="IPR027417">
    <property type="entry name" value="P-loop_NTPase"/>
</dbReference>
<reference evidence="1" key="1">
    <citation type="journal article" date="2021" name="Proc. Natl. Acad. Sci. U.S.A.">
        <title>A Catalog of Tens of Thousands of Viruses from Human Metagenomes Reveals Hidden Associations with Chronic Diseases.</title>
        <authorList>
            <person name="Tisza M.J."/>
            <person name="Buck C.B."/>
        </authorList>
    </citation>
    <scope>NUCLEOTIDE SEQUENCE</scope>
    <source>
        <strain evidence="1">CtC8s18</strain>
    </source>
</reference>
<proteinExistence type="predicted"/>
<evidence type="ECO:0000313" key="1">
    <source>
        <dbReference type="EMBL" id="DAD72327.1"/>
    </source>
</evidence>
<dbReference type="EMBL" id="BK015897">
    <property type="protein sequence ID" value="DAD72327.1"/>
    <property type="molecule type" value="Genomic_DNA"/>
</dbReference>
<sequence>MYLNVKKLLPYQRNFIFINGERSIGKTYSTLKFIISSCIKNSTEFVYIVRTQSEKKDGIFKQALQKVLMNEFKTLKTDINNDDFYIEHNDVKIQLGYCLALSEAPKIKLRSFPKVKYIIFDEYTLEEKQQRNYINGFKEPDLLLSIYHTIDREEDRVICFMLGNNTSFYNPYHLHPAFNIPPTKRNRIWCSKNVLFYWATSDKELIEKKSNCKFLEMINNTDYGKYAKDGEYIEDNYNFIDKNVSGNYYCTILYNNESFGIVANNKKGLCFVTNKIDPYKKLVYALTKDDHSENTMLTKGKKNTVLKWIIEQYKLGNMRFVNMEIKSKFESAIKLIL</sequence>
<dbReference type="Pfam" id="PF05894">
    <property type="entry name" value="Podovirus_Gp16"/>
    <property type="match status" value="1"/>
</dbReference>
<accession>A0A8S5LR57</accession>
<organism evidence="1">
    <name type="scientific">Podoviridae sp. ctC8s18</name>
    <dbReference type="NCBI Taxonomy" id="2827617"/>
    <lineage>
        <taxon>Viruses</taxon>
        <taxon>Duplodnaviria</taxon>
        <taxon>Heunggongvirae</taxon>
        <taxon>Uroviricota</taxon>
        <taxon>Caudoviricetes</taxon>
    </lineage>
</organism>
<name>A0A8S5LR57_9CAUD</name>
<dbReference type="Gene3D" id="3.40.50.300">
    <property type="entry name" value="P-loop containing nucleotide triphosphate hydrolases"/>
    <property type="match status" value="1"/>
</dbReference>
<protein>
    <submittedName>
        <fullName evidence="1">DNA encapsidation protein</fullName>
    </submittedName>
</protein>